<accession>A0A0P0Y1G7</accession>
<dbReference type="InParanoid" id="A0A0P0Y1G7"/>
<evidence type="ECO:0000313" key="1">
    <source>
        <dbReference type="EMBL" id="BAT13798.1"/>
    </source>
</evidence>
<dbReference type="AlphaFoldDB" id="A0A0P0Y1G7"/>
<dbReference type="Proteomes" id="UP000059680">
    <property type="component" value="Chromosome 11"/>
</dbReference>
<reference evidence="2" key="1">
    <citation type="journal article" date="2005" name="Nature">
        <title>The map-based sequence of the rice genome.</title>
        <authorList>
            <consortium name="International rice genome sequencing project (IRGSP)"/>
            <person name="Matsumoto T."/>
            <person name="Wu J."/>
            <person name="Kanamori H."/>
            <person name="Katayose Y."/>
            <person name="Fujisawa M."/>
            <person name="Namiki N."/>
            <person name="Mizuno H."/>
            <person name="Yamamoto K."/>
            <person name="Antonio B.A."/>
            <person name="Baba T."/>
            <person name="Sakata K."/>
            <person name="Nagamura Y."/>
            <person name="Aoki H."/>
            <person name="Arikawa K."/>
            <person name="Arita K."/>
            <person name="Bito T."/>
            <person name="Chiden Y."/>
            <person name="Fujitsuka N."/>
            <person name="Fukunaka R."/>
            <person name="Hamada M."/>
            <person name="Harada C."/>
            <person name="Hayashi A."/>
            <person name="Hijishita S."/>
            <person name="Honda M."/>
            <person name="Hosokawa S."/>
            <person name="Ichikawa Y."/>
            <person name="Idonuma A."/>
            <person name="Iijima M."/>
            <person name="Ikeda M."/>
            <person name="Ikeno M."/>
            <person name="Ito K."/>
            <person name="Ito S."/>
            <person name="Ito T."/>
            <person name="Ito Y."/>
            <person name="Ito Y."/>
            <person name="Iwabuchi A."/>
            <person name="Kamiya K."/>
            <person name="Karasawa W."/>
            <person name="Kurita K."/>
            <person name="Katagiri S."/>
            <person name="Kikuta A."/>
            <person name="Kobayashi H."/>
            <person name="Kobayashi N."/>
            <person name="Machita K."/>
            <person name="Maehara T."/>
            <person name="Masukawa M."/>
            <person name="Mizubayashi T."/>
            <person name="Mukai Y."/>
            <person name="Nagasaki H."/>
            <person name="Nagata Y."/>
            <person name="Naito S."/>
            <person name="Nakashima M."/>
            <person name="Nakama Y."/>
            <person name="Nakamichi Y."/>
            <person name="Nakamura M."/>
            <person name="Meguro A."/>
            <person name="Negishi M."/>
            <person name="Ohta I."/>
            <person name="Ohta T."/>
            <person name="Okamoto M."/>
            <person name="Ono N."/>
            <person name="Saji S."/>
            <person name="Sakaguchi M."/>
            <person name="Sakai K."/>
            <person name="Shibata M."/>
            <person name="Shimokawa T."/>
            <person name="Song J."/>
            <person name="Takazaki Y."/>
            <person name="Terasawa K."/>
            <person name="Tsugane M."/>
            <person name="Tsuji K."/>
            <person name="Ueda S."/>
            <person name="Waki K."/>
            <person name="Yamagata H."/>
            <person name="Yamamoto M."/>
            <person name="Yamamoto S."/>
            <person name="Yamane H."/>
            <person name="Yoshiki S."/>
            <person name="Yoshihara R."/>
            <person name="Yukawa K."/>
            <person name="Zhong H."/>
            <person name="Yano M."/>
            <person name="Yuan Q."/>
            <person name="Ouyang S."/>
            <person name="Liu J."/>
            <person name="Jones K.M."/>
            <person name="Gansberger K."/>
            <person name="Moffat K."/>
            <person name="Hill J."/>
            <person name="Bera J."/>
            <person name="Fadrosh D."/>
            <person name="Jin S."/>
            <person name="Johri S."/>
            <person name="Kim M."/>
            <person name="Overton L."/>
            <person name="Reardon M."/>
            <person name="Tsitrin T."/>
            <person name="Vuong H."/>
            <person name="Weaver B."/>
            <person name="Ciecko A."/>
            <person name="Tallon L."/>
            <person name="Jackson J."/>
            <person name="Pai G."/>
            <person name="Aken S.V."/>
            <person name="Utterback T."/>
            <person name="Reidmuller S."/>
            <person name="Feldblyum T."/>
            <person name="Hsiao J."/>
            <person name="Zismann V."/>
            <person name="Iobst S."/>
            <person name="de Vazeille A.R."/>
            <person name="Buell C.R."/>
            <person name="Ying K."/>
            <person name="Li Y."/>
            <person name="Lu T."/>
            <person name="Huang Y."/>
            <person name="Zhao Q."/>
            <person name="Feng Q."/>
            <person name="Zhang L."/>
            <person name="Zhu J."/>
            <person name="Weng Q."/>
            <person name="Mu J."/>
            <person name="Lu Y."/>
            <person name="Fan D."/>
            <person name="Liu Y."/>
            <person name="Guan J."/>
            <person name="Zhang Y."/>
            <person name="Yu S."/>
            <person name="Liu X."/>
            <person name="Zhang Y."/>
            <person name="Hong G."/>
            <person name="Han B."/>
            <person name="Choisne N."/>
            <person name="Demange N."/>
            <person name="Orjeda G."/>
            <person name="Samain S."/>
            <person name="Cattolico L."/>
            <person name="Pelletier E."/>
            <person name="Couloux A."/>
            <person name="Segurens B."/>
            <person name="Wincker P."/>
            <person name="D'Hont A."/>
            <person name="Scarpelli C."/>
            <person name="Weissenbach J."/>
            <person name="Salanoubat M."/>
            <person name="Quetier F."/>
            <person name="Yu Y."/>
            <person name="Kim H.R."/>
            <person name="Rambo T."/>
            <person name="Currie J."/>
            <person name="Collura K."/>
            <person name="Luo M."/>
            <person name="Yang T."/>
            <person name="Ammiraju J.S.S."/>
            <person name="Engler F."/>
            <person name="Soderlund C."/>
            <person name="Wing R.A."/>
            <person name="Palmer L.E."/>
            <person name="de la Bastide M."/>
            <person name="Spiegel L."/>
            <person name="Nascimento L."/>
            <person name="Zutavern T."/>
            <person name="O'Shaughnessy A."/>
            <person name="Dike S."/>
            <person name="Dedhia N."/>
            <person name="Preston R."/>
            <person name="Balija V."/>
            <person name="McCombie W.R."/>
            <person name="Chow T."/>
            <person name="Chen H."/>
            <person name="Chung M."/>
            <person name="Chen C."/>
            <person name="Shaw J."/>
            <person name="Wu H."/>
            <person name="Hsiao K."/>
            <person name="Chao Y."/>
            <person name="Chu M."/>
            <person name="Cheng C."/>
            <person name="Hour A."/>
            <person name="Lee P."/>
            <person name="Lin S."/>
            <person name="Lin Y."/>
            <person name="Liou J."/>
            <person name="Liu S."/>
            <person name="Hsing Y."/>
            <person name="Raghuvanshi S."/>
            <person name="Mohanty A."/>
            <person name="Bharti A.K."/>
            <person name="Gaur A."/>
            <person name="Gupta V."/>
            <person name="Kumar D."/>
            <person name="Ravi V."/>
            <person name="Vij S."/>
            <person name="Kapur A."/>
            <person name="Khurana P."/>
            <person name="Khurana P."/>
            <person name="Khurana J.P."/>
            <person name="Tyagi A.K."/>
            <person name="Gaikwad K."/>
            <person name="Singh A."/>
            <person name="Dalal V."/>
            <person name="Srivastava S."/>
            <person name="Dixit A."/>
            <person name="Pal A.K."/>
            <person name="Ghazi I.A."/>
            <person name="Yadav M."/>
            <person name="Pandit A."/>
            <person name="Bhargava A."/>
            <person name="Sureshbabu K."/>
            <person name="Batra K."/>
            <person name="Sharma T.R."/>
            <person name="Mohapatra T."/>
            <person name="Singh N.K."/>
            <person name="Messing J."/>
            <person name="Nelson A.B."/>
            <person name="Fuks G."/>
            <person name="Kavchok S."/>
            <person name="Keizer G."/>
            <person name="Linton E."/>
            <person name="Llaca V."/>
            <person name="Song R."/>
            <person name="Tanyolac B."/>
            <person name="Young S."/>
            <person name="Ho-Il K."/>
            <person name="Hahn J.H."/>
            <person name="Sangsakoo G."/>
            <person name="Vanavichit A."/>
            <person name="de Mattos Luiz.A.T."/>
            <person name="Zimmer P.D."/>
            <person name="Malone G."/>
            <person name="Dellagostin O."/>
            <person name="de Oliveira A.C."/>
            <person name="Bevan M."/>
            <person name="Bancroft I."/>
            <person name="Minx P."/>
            <person name="Cordum H."/>
            <person name="Wilson R."/>
            <person name="Cheng Z."/>
            <person name="Jin W."/>
            <person name="Jiang J."/>
            <person name="Leong S.A."/>
            <person name="Iwama H."/>
            <person name="Gojobori T."/>
            <person name="Itoh T."/>
            <person name="Niimura Y."/>
            <person name="Fujii Y."/>
            <person name="Habara T."/>
            <person name="Sakai H."/>
            <person name="Sato Y."/>
            <person name="Wilson G."/>
            <person name="Kumar K."/>
            <person name="McCouch S."/>
            <person name="Juretic N."/>
            <person name="Hoen D."/>
            <person name="Wright S."/>
            <person name="Bruskiewich R."/>
            <person name="Bureau T."/>
            <person name="Miyao A."/>
            <person name="Hirochika H."/>
            <person name="Nishikawa T."/>
            <person name="Kadowaki K."/>
            <person name="Sugiura M."/>
            <person name="Burr B."/>
            <person name="Sasaki T."/>
        </authorList>
    </citation>
    <scope>NUCLEOTIDE SEQUENCE [LARGE SCALE GENOMIC DNA]</scope>
    <source>
        <strain evidence="2">cv. Nipponbare</strain>
    </source>
</reference>
<sequence length="81" mass="9544">MIAMHYDVKRTLGVLKKRFPILKVATFHKLKNQVKIRIATAIFHNLIREMEGDELWLDDQPDNIDPTDFVDLPSGYQRQYS</sequence>
<name>A0A0P0Y1G7_ORYSJ</name>
<evidence type="ECO:0000313" key="2">
    <source>
        <dbReference type="Proteomes" id="UP000059680"/>
    </source>
</evidence>
<reference evidence="1 2" key="3">
    <citation type="journal article" date="2013" name="Rice">
        <title>Improvement of the Oryza sativa Nipponbare reference genome using next generation sequence and optical map data.</title>
        <authorList>
            <person name="Kawahara Y."/>
            <person name="de la Bastide M."/>
            <person name="Hamilton J.P."/>
            <person name="Kanamori H."/>
            <person name="McCombie W.R."/>
            <person name="Ouyang S."/>
            <person name="Schwartz D.C."/>
            <person name="Tanaka T."/>
            <person name="Wu J."/>
            <person name="Zhou S."/>
            <person name="Childs K.L."/>
            <person name="Davidson R.M."/>
            <person name="Lin H."/>
            <person name="Quesada-Ocampo L."/>
            <person name="Vaillancourt B."/>
            <person name="Sakai H."/>
            <person name="Lee S.S."/>
            <person name="Kim J."/>
            <person name="Numa H."/>
            <person name="Itoh T."/>
            <person name="Buell C.R."/>
            <person name="Matsumoto T."/>
        </authorList>
    </citation>
    <scope>NUCLEOTIDE SEQUENCE [LARGE SCALE GENOMIC DNA]</scope>
    <source>
        <strain evidence="2">cv. Nipponbare</strain>
    </source>
</reference>
<organism evidence="1 2">
    <name type="scientific">Oryza sativa subsp. japonica</name>
    <name type="common">Rice</name>
    <dbReference type="NCBI Taxonomy" id="39947"/>
    <lineage>
        <taxon>Eukaryota</taxon>
        <taxon>Viridiplantae</taxon>
        <taxon>Streptophyta</taxon>
        <taxon>Embryophyta</taxon>
        <taxon>Tracheophyta</taxon>
        <taxon>Spermatophyta</taxon>
        <taxon>Magnoliopsida</taxon>
        <taxon>Liliopsida</taxon>
        <taxon>Poales</taxon>
        <taxon>Poaceae</taxon>
        <taxon>BOP clade</taxon>
        <taxon>Oryzoideae</taxon>
        <taxon>Oryzeae</taxon>
        <taxon>Oryzinae</taxon>
        <taxon>Oryza</taxon>
        <taxon>Oryza sativa</taxon>
    </lineage>
</organism>
<dbReference type="Gramene" id="Os11t0427500-03">
    <property type="protein sequence ID" value="Os11t0427500-03"/>
    <property type="gene ID" value="Os11g0427500"/>
</dbReference>
<dbReference type="PaxDb" id="39947-A0A0P0Y1G7"/>
<protein>
    <submittedName>
        <fullName evidence="1">Os11g0427500 protein</fullName>
    </submittedName>
</protein>
<dbReference type="ExpressionAtlas" id="A0A0P0Y1G7">
    <property type="expression patterns" value="baseline and differential"/>
</dbReference>
<reference evidence="1 2" key="2">
    <citation type="journal article" date="2013" name="Plant Cell Physiol.">
        <title>Rice Annotation Project Database (RAP-DB): an integrative and interactive database for rice genomics.</title>
        <authorList>
            <person name="Sakai H."/>
            <person name="Lee S.S."/>
            <person name="Tanaka T."/>
            <person name="Numa H."/>
            <person name="Kim J."/>
            <person name="Kawahara Y."/>
            <person name="Wakimoto H."/>
            <person name="Yang C.C."/>
            <person name="Iwamoto M."/>
            <person name="Abe T."/>
            <person name="Yamada Y."/>
            <person name="Muto A."/>
            <person name="Inokuchi H."/>
            <person name="Ikemura T."/>
            <person name="Matsumoto T."/>
            <person name="Sasaki T."/>
            <person name="Itoh T."/>
        </authorList>
    </citation>
    <scope>NUCLEOTIDE SEQUENCE [LARGE SCALE GENOMIC DNA]</scope>
    <source>
        <strain evidence="2">cv. Nipponbare</strain>
    </source>
</reference>
<dbReference type="EMBL" id="AP014967">
    <property type="protein sequence ID" value="BAT13798.1"/>
    <property type="molecule type" value="Genomic_DNA"/>
</dbReference>
<keyword evidence="2" id="KW-1185">Reference proteome</keyword>
<proteinExistence type="predicted"/>
<gene>
    <name evidence="1" type="ordered locus">Os11g0427500</name>
    <name evidence="1" type="ORF">OSNPB_110427500</name>
</gene>